<dbReference type="SUPFAM" id="SSF55347">
    <property type="entry name" value="Glyceraldehyde-3-phosphate dehydrogenase-like, C-terminal domain"/>
    <property type="match status" value="1"/>
</dbReference>
<feature type="domain" description="Saccharopine dehydrogenase-like C-terminal" evidence="3">
    <location>
        <begin position="122"/>
        <end position="343"/>
    </location>
</feature>
<dbReference type="Proteomes" id="UP000622580">
    <property type="component" value="Unassembled WGS sequence"/>
</dbReference>
<dbReference type="InterPro" id="IPR005097">
    <property type="entry name" value="Sacchrp_dh_NADP-bd"/>
</dbReference>
<accession>A0A941D3C8</accession>
<gene>
    <name evidence="4" type="ORF">JKL49_15650</name>
</gene>
<organism evidence="4 5">
    <name type="scientific">Phenylobacterium glaciei</name>
    <dbReference type="NCBI Taxonomy" id="2803784"/>
    <lineage>
        <taxon>Bacteria</taxon>
        <taxon>Pseudomonadati</taxon>
        <taxon>Pseudomonadota</taxon>
        <taxon>Alphaproteobacteria</taxon>
        <taxon>Caulobacterales</taxon>
        <taxon>Caulobacteraceae</taxon>
        <taxon>Phenylobacterium</taxon>
    </lineage>
</organism>
<dbReference type="Pfam" id="PF16653">
    <property type="entry name" value="Sacchrp_dh_C"/>
    <property type="match status" value="1"/>
</dbReference>
<reference evidence="4" key="1">
    <citation type="submission" date="2021-04" db="EMBL/GenBank/DDBJ databases">
        <title>Draft genome assembly of strain Phenylobacterium sp. 20VBR1 using MiniION and Illumina platforms.</title>
        <authorList>
            <person name="Thomas F.A."/>
            <person name="Krishnan K.P."/>
            <person name="Sinha R.K."/>
        </authorList>
    </citation>
    <scope>NUCLEOTIDE SEQUENCE</scope>
    <source>
        <strain evidence="4">20VBR1</strain>
    </source>
</reference>
<evidence type="ECO:0000313" key="5">
    <source>
        <dbReference type="Proteomes" id="UP000622580"/>
    </source>
</evidence>
<protein>
    <submittedName>
        <fullName evidence="4">Saccharopine dehydrogenase NADP-binding domain-containing protein</fullName>
    </submittedName>
</protein>
<sequence>MRRIVVIGGGKIGGVIAQMLVESGDYAVTVVDRSSAALKGLVLHPRLSPCVLDVTDEAALDGVLAGAFAVLSAAPFHLTAVVAQAAARVGCHYLDLTEDVATTRVVKALAEGAKGAFIPQCGLAPGFISIAGADLARGFDRVDELRLRVGALPRYPSNSLGYNLTWSTEGVINEYCEPCEALVEGELREVPALEGLETFSLDGVTYEAFNTSGGLGSLAEVLAGKARNLNYKSVRYPGHCALMRTLLNDLNLRHRRDLLKDVLEGAVPGTEQDVVVFFVTASGWRGGRLMQESYAGKVMGEHHGAGFWSAIQVTTAAGICTVLDLLAQGRLPSQGYVRQEEIALADFLSNRFGKAYRQPGDVVAEEARHIAEVA</sequence>
<dbReference type="GO" id="GO:0016491">
    <property type="term" value="F:oxidoreductase activity"/>
    <property type="evidence" value="ECO:0007669"/>
    <property type="project" value="UniProtKB-KW"/>
</dbReference>
<evidence type="ECO:0000259" key="2">
    <source>
        <dbReference type="Pfam" id="PF03435"/>
    </source>
</evidence>
<dbReference type="EMBL" id="JAGSGD010000001">
    <property type="protein sequence ID" value="MBR7620829.1"/>
    <property type="molecule type" value="Genomic_DNA"/>
</dbReference>
<keyword evidence="1" id="KW-0560">Oxidoreductase</keyword>
<feature type="domain" description="Saccharopine dehydrogenase NADP binding" evidence="2">
    <location>
        <begin position="4"/>
        <end position="100"/>
    </location>
</feature>
<dbReference type="InterPro" id="IPR051168">
    <property type="entry name" value="AASS"/>
</dbReference>
<evidence type="ECO:0000313" key="4">
    <source>
        <dbReference type="EMBL" id="MBR7620829.1"/>
    </source>
</evidence>
<dbReference type="SUPFAM" id="SSF51735">
    <property type="entry name" value="NAD(P)-binding Rossmann-fold domains"/>
    <property type="match status" value="1"/>
</dbReference>
<dbReference type="PANTHER" id="PTHR11133">
    <property type="entry name" value="SACCHAROPINE DEHYDROGENASE"/>
    <property type="match status" value="1"/>
</dbReference>
<keyword evidence="5" id="KW-1185">Reference proteome</keyword>
<dbReference type="PANTHER" id="PTHR11133:SF22">
    <property type="entry name" value="ALPHA-AMINOADIPIC SEMIALDEHYDE SYNTHASE, MITOCHONDRIAL"/>
    <property type="match status" value="1"/>
</dbReference>
<dbReference type="InterPro" id="IPR036291">
    <property type="entry name" value="NAD(P)-bd_dom_sf"/>
</dbReference>
<dbReference type="Gene3D" id="3.30.360.10">
    <property type="entry name" value="Dihydrodipicolinate Reductase, domain 2"/>
    <property type="match status" value="1"/>
</dbReference>
<dbReference type="Pfam" id="PF03435">
    <property type="entry name" value="Sacchrp_dh_NADP"/>
    <property type="match status" value="1"/>
</dbReference>
<evidence type="ECO:0000256" key="1">
    <source>
        <dbReference type="ARBA" id="ARBA00023002"/>
    </source>
</evidence>
<dbReference type="AlphaFoldDB" id="A0A941D3C8"/>
<comment type="caution">
    <text evidence="4">The sequence shown here is derived from an EMBL/GenBank/DDBJ whole genome shotgun (WGS) entry which is preliminary data.</text>
</comment>
<name>A0A941D3C8_9CAUL</name>
<proteinExistence type="predicted"/>
<evidence type="ECO:0000259" key="3">
    <source>
        <dbReference type="Pfam" id="PF16653"/>
    </source>
</evidence>
<dbReference type="InterPro" id="IPR032095">
    <property type="entry name" value="Sacchrp_dh-like_C"/>
</dbReference>
<dbReference type="RefSeq" id="WP_215341551.1">
    <property type="nucleotide sequence ID" value="NZ_JAGSGD010000001.1"/>
</dbReference>
<dbReference type="Gene3D" id="3.40.50.720">
    <property type="entry name" value="NAD(P)-binding Rossmann-like Domain"/>
    <property type="match status" value="1"/>
</dbReference>